<sequence length="698" mass="80451">MFALVGVNPLFLMLQLNNRSNMFSGQTMANSKRKLPTKSSVTTAQEKPHTTRQSPNPNDVPAQGSTLGNLFQECFGYETSNFSSLTNFTTWLQRPVDGAALGVFRLLFGAAMLVDIAEERGGGQLDVRFGEPHHCHFPLFPGMRALAYPLMGCVYLCMWLGAWGIMLGYRFRCSCLAFIVPYWYIFLLDKPTWNNHSYLFGLVGTLLLFTQADSYCSLESWLNPARSRSRTVPYWNYFLIKFQFFVLYMYAGLKKISAEWLSGYAMSSLSQHWVFAPFRQMLDPELIDLLIVHWFTAFFDVSIAFFMTIEKTRLLVTPFMLSFHLMNSRLFVIGMFPWVCLAEVPLFFSFDWPRRIRGRTKTAPAEAAALTPSKPSLLARLRTCLILGYCVLQLFLPYSHFITKGYNNWTNGLYGYSWDMMVHSYDTLQTSIQVVDNDNQLVHNLNPFAFTEYERWTKYADMAVQYAKCIEENIQNRQVKGGPSIGSNISIYFDIWCSMNGRFQQRSFDPRVDLLKAPWSPFETTSWSLPLLNELNHMRPKLRTIENEVLAWNNYSDVIFVADFPGLTLINFISPDLINCTLTILEGNVRYKSEVERESYFLTAGKSIGLQSNITHFVTTIGQKPASYLFTYTNKTMLEQDIASEEETAAESERPLLPLWREFEQRVANYQQFLEHIGNCLLYLLYDVPIPLAVRERD</sequence>
<comment type="subcellular location">
    <subcellularLocation>
        <location evidence="1">Endomembrane system</location>
        <topology evidence="1">Multi-pass membrane protein</topology>
    </subcellularLocation>
</comment>
<proteinExistence type="predicted"/>
<feature type="region of interest" description="Disordered" evidence="7">
    <location>
        <begin position="26"/>
        <end position="62"/>
    </location>
</feature>
<name>A0A3B0JVF8_DROGU</name>
<dbReference type="Pfam" id="PF22777">
    <property type="entry name" value="VKGC_lumenal_dom"/>
    <property type="match status" value="1"/>
</dbReference>
<dbReference type="OMA" id="TYLNHYY"/>
<evidence type="ECO:0000256" key="4">
    <source>
        <dbReference type="ARBA" id="ARBA00023136"/>
    </source>
</evidence>
<gene>
    <name evidence="10" type="ORF">DGUA_6G007296</name>
</gene>
<evidence type="ECO:0000259" key="9">
    <source>
        <dbReference type="SMART" id="SM00752"/>
    </source>
</evidence>
<dbReference type="GO" id="GO:0019842">
    <property type="term" value="F:vitamin binding"/>
    <property type="evidence" value="ECO:0007669"/>
    <property type="project" value="TreeGrafter"/>
</dbReference>
<keyword evidence="3 8" id="KW-1133">Transmembrane helix</keyword>
<dbReference type="Pfam" id="PF05090">
    <property type="entry name" value="HTTM"/>
    <property type="match status" value="1"/>
</dbReference>
<protein>
    <submittedName>
        <fullName evidence="10">Blast:Vitamin K-dependent gamma-carboxylase</fullName>
    </submittedName>
</protein>
<feature type="compositionally biased region" description="Polar residues" evidence="7">
    <location>
        <begin position="37"/>
        <end position="62"/>
    </location>
</feature>
<dbReference type="InterPro" id="IPR053935">
    <property type="entry name" value="VKGC_lumenal_dom"/>
</dbReference>
<keyword evidence="11" id="KW-1185">Reference proteome</keyword>
<evidence type="ECO:0000256" key="2">
    <source>
        <dbReference type="ARBA" id="ARBA00022692"/>
    </source>
</evidence>
<evidence type="ECO:0000313" key="11">
    <source>
        <dbReference type="Proteomes" id="UP000268350"/>
    </source>
</evidence>
<dbReference type="InterPro" id="IPR007782">
    <property type="entry name" value="VKG_COase"/>
</dbReference>
<dbReference type="SMART" id="SM00752">
    <property type="entry name" value="HTTM"/>
    <property type="match status" value="1"/>
</dbReference>
<feature type="transmembrane region" description="Helical" evidence="8">
    <location>
        <begin position="290"/>
        <end position="309"/>
    </location>
</feature>
<evidence type="ECO:0000256" key="5">
    <source>
        <dbReference type="ARBA" id="ARBA00023157"/>
    </source>
</evidence>
<dbReference type="InterPro" id="IPR011020">
    <property type="entry name" value="HTTM-like"/>
</dbReference>
<dbReference type="STRING" id="7266.A0A3B0JVF8"/>
<keyword evidence="6" id="KW-0456">Lyase</keyword>
<evidence type="ECO:0000256" key="1">
    <source>
        <dbReference type="ARBA" id="ARBA00004127"/>
    </source>
</evidence>
<dbReference type="OrthoDB" id="206689at2759"/>
<accession>A0A3B0JVF8</accession>
<evidence type="ECO:0000256" key="8">
    <source>
        <dbReference type="SAM" id="Phobius"/>
    </source>
</evidence>
<evidence type="ECO:0000256" key="6">
    <source>
        <dbReference type="ARBA" id="ARBA00023239"/>
    </source>
</evidence>
<feature type="transmembrane region" description="Helical" evidence="8">
    <location>
        <begin position="145"/>
        <end position="163"/>
    </location>
</feature>
<feature type="transmembrane region" description="Helical" evidence="8">
    <location>
        <begin position="330"/>
        <end position="350"/>
    </location>
</feature>
<keyword evidence="5" id="KW-1015">Disulfide bond</keyword>
<reference evidence="11" key="1">
    <citation type="submission" date="2018-01" db="EMBL/GenBank/DDBJ databases">
        <authorList>
            <person name="Alioto T."/>
            <person name="Alioto T."/>
        </authorList>
    </citation>
    <scope>NUCLEOTIDE SEQUENCE [LARGE SCALE GENOMIC DNA]</scope>
</reference>
<dbReference type="PANTHER" id="PTHR12639:SF6">
    <property type="entry name" value="VITAMIN K-DEPENDENT GAMMA-CARBOXYLASE"/>
    <property type="match status" value="1"/>
</dbReference>
<keyword evidence="4 8" id="KW-0472">Membrane</keyword>
<dbReference type="AlphaFoldDB" id="A0A3B0JVF8"/>
<evidence type="ECO:0000313" key="10">
    <source>
        <dbReference type="EMBL" id="SPP76721.1"/>
    </source>
</evidence>
<feature type="domain" description="HTTM-like" evidence="9">
    <location>
        <begin position="93"/>
        <end position="352"/>
    </location>
</feature>
<organism evidence="10 11">
    <name type="scientific">Drosophila guanche</name>
    <name type="common">Fruit fly</name>
    <dbReference type="NCBI Taxonomy" id="7266"/>
    <lineage>
        <taxon>Eukaryota</taxon>
        <taxon>Metazoa</taxon>
        <taxon>Ecdysozoa</taxon>
        <taxon>Arthropoda</taxon>
        <taxon>Hexapoda</taxon>
        <taxon>Insecta</taxon>
        <taxon>Pterygota</taxon>
        <taxon>Neoptera</taxon>
        <taxon>Endopterygota</taxon>
        <taxon>Diptera</taxon>
        <taxon>Brachycera</taxon>
        <taxon>Muscomorpha</taxon>
        <taxon>Ephydroidea</taxon>
        <taxon>Drosophilidae</taxon>
        <taxon>Drosophila</taxon>
        <taxon>Sophophora</taxon>
    </lineage>
</organism>
<evidence type="ECO:0000256" key="7">
    <source>
        <dbReference type="SAM" id="MobiDB-lite"/>
    </source>
</evidence>
<dbReference type="GO" id="GO:0012505">
    <property type="term" value="C:endomembrane system"/>
    <property type="evidence" value="ECO:0007669"/>
    <property type="project" value="UniProtKB-SubCell"/>
</dbReference>
<feature type="transmembrane region" description="Helical" evidence="8">
    <location>
        <begin position="234"/>
        <end position="253"/>
    </location>
</feature>
<dbReference type="PANTHER" id="PTHR12639">
    <property type="entry name" value="VITAMIN K-DEPENDENT GAMMA-CARBOXYLASE"/>
    <property type="match status" value="1"/>
</dbReference>
<dbReference type="Proteomes" id="UP000268350">
    <property type="component" value="Unassembled WGS sequence"/>
</dbReference>
<dbReference type="EMBL" id="OUUW01000002">
    <property type="protein sequence ID" value="SPP76721.1"/>
    <property type="molecule type" value="Genomic_DNA"/>
</dbReference>
<keyword evidence="2 8" id="KW-0812">Transmembrane</keyword>
<evidence type="ECO:0000256" key="3">
    <source>
        <dbReference type="ARBA" id="ARBA00022989"/>
    </source>
</evidence>
<dbReference type="InterPro" id="IPR053934">
    <property type="entry name" value="HTTM_dom"/>
</dbReference>
<dbReference type="GO" id="GO:0008488">
    <property type="term" value="F:gamma-glutamyl carboxylase activity"/>
    <property type="evidence" value="ECO:0007669"/>
    <property type="project" value="InterPro"/>
</dbReference>